<dbReference type="RefSeq" id="WP_208674769.1">
    <property type="nucleotide sequence ID" value="NZ_CP070380.1"/>
</dbReference>
<comment type="caution">
    <text evidence="10">The sequence shown here is derived from an EMBL/GenBank/DDBJ whole genome shotgun (WGS) entry which is preliminary data.</text>
</comment>
<keyword evidence="5 8" id="KW-1133">Transmembrane helix</keyword>
<keyword evidence="4 8" id="KW-0812">Transmembrane</keyword>
<protein>
    <submittedName>
        <fullName evidence="10">Type VII secretion protein EccE</fullName>
    </submittedName>
</protein>
<reference evidence="10" key="1">
    <citation type="submission" date="2023-07" db="EMBL/GenBank/DDBJ databases">
        <title>Degradation of tert-butanol by M. austroafricanum TBA100.</title>
        <authorList>
            <person name="Helbich S."/>
            <person name="Vainshtein Y."/>
        </authorList>
    </citation>
    <scope>NUCLEOTIDE SEQUENCE</scope>
    <source>
        <strain evidence="10">TBA100</strain>
    </source>
</reference>
<dbReference type="EMBL" id="JAUHTC010000053">
    <property type="protein sequence ID" value="MDN4519222.1"/>
    <property type="molecule type" value="Genomic_DNA"/>
</dbReference>
<evidence type="ECO:0000256" key="8">
    <source>
        <dbReference type="SAM" id="Phobius"/>
    </source>
</evidence>
<evidence type="ECO:0000256" key="4">
    <source>
        <dbReference type="ARBA" id="ARBA00022692"/>
    </source>
</evidence>
<evidence type="ECO:0000256" key="6">
    <source>
        <dbReference type="ARBA" id="ARBA00023136"/>
    </source>
</evidence>
<dbReference type="NCBIfam" id="TIGR03923">
    <property type="entry name" value="T7SS_EccE"/>
    <property type="match status" value="1"/>
</dbReference>
<evidence type="ECO:0000259" key="9">
    <source>
        <dbReference type="Pfam" id="PF11203"/>
    </source>
</evidence>
<proteinExistence type="inferred from homology"/>
<organism evidence="10 11">
    <name type="scientific">Mycolicibacterium austroafricanum</name>
    <name type="common">Mycobacterium austroafricanum</name>
    <dbReference type="NCBI Taxonomy" id="39687"/>
    <lineage>
        <taxon>Bacteria</taxon>
        <taxon>Bacillati</taxon>
        <taxon>Actinomycetota</taxon>
        <taxon>Actinomycetes</taxon>
        <taxon>Mycobacteriales</taxon>
        <taxon>Mycobacteriaceae</taxon>
        <taxon>Mycolicibacterium</taxon>
    </lineage>
</organism>
<dbReference type="InterPro" id="IPR050051">
    <property type="entry name" value="EccE_dom"/>
</dbReference>
<evidence type="ECO:0000256" key="7">
    <source>
        <dbReference type="SAM" id="MobiDB-lite"/>
    </source>
</evidence>
<dbReference type="InterPro" id="IPR021368">
    <property type="entry name" value="T7SS_EccE"/>
</dbReference>
<dbReference type="Pfam" id="PF11203">
    <property type="entry name" value="EccE"/>
    <property type="match status" value="1"/>
</dbReference>
<comment type="subcellular location">
    <subcellularLocation>
        <location evidence="1">Cell membrane</location>
    </subcellularLocation>
</comment>
<gene>
    <name evidence="10" type="primary">eccE</name>
    <name evidence="10" type="ORF">QYF68_15560</name>
</gene>
<name>A0ABT8HEM0_MYCAO</name>
<evidence type="ECO:0000256" key="1">
    <source>
        <dbReference type="ARBA" id="ARBA00004236"/>
    </source>
</evidence>
<dbReference type="Proteomes" id="UP001172687">
    <property type="component" value="Unassembled WGS sequence"/>
</dbReference>
<evidence type="ECO:0000313" key="11">
    <source>
        <dbReference type="Proteomes" id="UP001172687"/>
    </source>
</evidence>
<evidence type="ECO:0000256" key="5">
    <source>
        <dbReference type="ARBA" id="ARBA00022989"/>
    </source>
</evidence>
<evidence type="ECO:0000256" key="2">
    <source>
        <dbReference type="ARBA" id="ARBA00007759"/>
    </source>
</evidence>
<keyword evidence="3" id="KW-1003">Cell membrane</keyword>
<feature type="region of interest" description="Disordered" evidence="7">
    <location>
        <begin position="275"/>
        <end position="295"/>
    </location>
</feature>
<evidence type="ECO:0000256" key="3">
    <source>
        <dbReference type="ARBA" id="ARBA00022475"/>
    </source>
</evidence>
<keyword evidence="11" id="KW-1185">Reference proteome</keyword>
<keyword evidence="6 8" id="KW-0472">Membrane</keyword>
<feature type="transmembrane region" description="Helical" evidence="8">
    <location>
        <begin position="28"/>
        <end position="46"/>
    </location>
</feature>
<sequence>MTVRLTLAALLVIPAVMTYPWQTETQRWLLGVAIAVVVVLFASWRGRFVTAILGRRTAILLRRGRIRDAAPSDEYATVALRLEPREAAELPLSLVAGYLDRYGISFDKVRVTSRIAGPGAAATWVALTLGAADNIAALSARSPAIPLRDTAELAGRRLADQLREAGWEVSVDDTAAGPLSGDAKERWRGVEDGRGFLAAYRIAADEPLDGLFSAVRALDADEIWTAVEFTGDRTQPEFAAACALRTAQRPGVRASPPGLTPQHGRHAAALAAMAPGSDQRLPGPTGLMPPVLSRT</sequence>
<feature type="domain" description="Type VII secretion system protein EccE" evidence="9">
    <location>
        <begin position="122"/>
        <end position="202"/>
    </location>
</feature>
<comment type="similarity">
    <text evidence="2">Belongs to the EccE family.</text>
</comment>
<evidence type="ECO:0000313" key="10">
    <source>
        <dbReference type="EMBL" id="MDN4519222.1"/>
    </source>
</evidence>
<accession>A0ABT8HEM0</accession>